<dbReference type="EMBL" id="BDDD01002425">
    <property type="protein sequence ID" value="GAV81513.1"/>
    <property type="molecule type" value="Genomic_DNA"/>
</dbReference>
<dbReference type="STRING" id="3775.A0A1Q3CN43"/>
<keyword evidence="8" id="KW-1185">Reference proteome</keyword>
<feature type="non-terminal residue" evidence="7">
    <location>
        <position position="341"/>
    </location>
</feature>
<dbReference type="Pfam" id="PF03171">
    <property type="entry name" value="2OG-FeII_Oxy"/>
    <property type="match status" value="1"/>
</dbReference>
<protein>
    <submittedName>
        <fullName evidence="7">2OG-FeII_Oxy domain-containing protein/DIOX_N domain-containing protein</fullName>
    </submittedName>
</protein>
<dbReference type="PRINTS" id="PR00682">
    <property type="entry name" value="IPNSYNTHASE"/>
</dbReference>
<feature type="domain" description="Fe2OG dioxygenase" evidence="6">
    <location>
        <begin position="187"/>
        <end position="287"/>
    </location>
</feature>
<keyword evidence="4 5" id="KW-0408">Iron</keyword>
<dbReference type="PANTHER" id="PTHR10209:SF850">
    <property type="entry name" value="2-OXOGLUTARATE (2OG) AND FE(II)-DEPENDENT OXYGENASE SUPERFAMILY PROTEIN"/>
    <property type="match status" value="1"/>
</dbReference>
<evidence type="ECO:0000256" key="2">
    <source>
        <dbReference type="ARBA" id="ARBA00022723"/>
    </source>
</evidence>
<dbReference type="Proteomes" id="UP000187406">
    <property type="component" value="Unassembled WGS sequence"/>
</dbReference>
<evidence type="ECO:0000256" key="1">
    <source>
        <dbReference type="ARBA" id="ARBA00008056"/>
    </source>
</evidence>
<name>A0A1Q3CN43_CEPFO</name>
<gene>
    <name evidence="7" type="ORF">CFOL_v3_24968</name>
</gene>
<evidence type="ECO:0000313" key="7">
    <source>
        <dbReference type="EMBL" id="GAV81513.1"/>
    </source>
</evidence>
<dbReference type="InterPro" id="IPR026992">
    <property type="entry name" value="DIOX_N"/>
</dbReference>
<dbReference type="AlphaFoldDB" id="A0A1Q3CN43"/>
<dbReference type="FunFam" id="2.60.120.330:FF:000012">
    <property type="entry name" value="Gibberellin 20 oxidase 1"/>
    <property type="match status" value="1"/>
</dbReference>
<evidence type="ECO:0000313" key="8">
    <source>
        <dbReference type="Proteomes" id="UP000187406"/>
    </source>
</evidence>
<dbReference type="FunCoup" id="A0A1Q3CN43">
    <property type="interactions" value="16"/>
</dbReference>
<dbReference type="GO" id="GO:0051213">
    <property type="term" value="F:dioxygenase activity"/>
    <property type="evidence" value="ECO:0007669"/>
    <property type="project" value="UniProtKB-ARBA"/>
</dbReference>
<comment type="caution">
    <text evidence="7">The sequence shown here is derived from an EMBL/GenBank/DDBJ whole genome shotgun (WGS) entry which is preliminary data.</text>
</comment>
<keyword evidence="2 5" id="KW-0479">Metal-binding</keyword>
<evidence type="ECO:0000256" key="3">
    <source>
        <dbReference type="ARBA" id="ARBA00023002"/>
    </source>
</evidence>
<keyword evidence="3 5" id="KW-0560">Oxidoreductase</keyword>
<accession>A0A1Q3CN43</accession>
<reference evidence="8" key="1">
    <citation type="submission" date="2016-04" db="EMBL/GenBank/DDBJ databases">
        <title>Cephalotus genome sequencing.</title>
        <authorList>
            <person name="Fukushima K."/>
            <person name="Hasebe M."/>
            <person name="Fang X."/>
        </authorList>
    </citation>
    <scope>NUCLEOTIDE SEQUENCE [LARGE SCALE GENOMIC DNA]</scope>
    <source>
        <strain evidence="8">cv. St1</strain>
    </source>
</reference>
<evidence type="ECO:0000259" key="6">
    <source>
        <dbReference type="PROSITE" id="PS51471"/>
    </source>
</evidence>
<dbReference type="InterPro" id="IPR005123">
    <property type="entry name" value="Oxoglu/Fe-dep_dioxygenase_dom"/>
</dbReference>
<comment type="similarity">
    <text evidence="1 5">Belongs to the iron/ascorbate-dependent oxidoreductase family.</text>
</comment>
<dbReference type="SUPFAM" id="SSF51197">
    <property type="entry name" value="Clavaminate synthase-like"/>
    <property type="match status" value="1"/>
</dbReference>
<proteinExistence type="inferred from homology"/>
<sequence length="341" mass="39177">MGEVDVAFIQPTEFRPKLKAIQDEEIPVIDLSISDTKEVVVMIGNACNKWGFFQVINHGVPLNLREKLLKVAKQFCDQSLEEKKKVERDEVSPMGYYESEHTKNVRDWKEIFDFFVQDPTVIPASPVPHDQEMRTLTNKWPQYPPEFREICEEYAQEVEKLAFKLLELISLSLGLQANRLNAYFKDQTSFVRINHYPPCPAPHLALGVGPHKDGGALSVLAQDNVGGLQVKRKSDGEWIPVKPTPDAIINVGNAMQVWTNDGYDSVEHRVVVNSTKERFSIPFFFFPGHNVNVKPLKELVNEQNPAKYEEFNWGKFFATRNRSDYKKRDVENIQIEHFKAS</sequence>
<dbReference type="InParanoid" id="A0A1Q3CN43"/>
<dbReference type="PROSITE" id="PS51471">
    <property type="entry name" value="FE2OG_OXY"/>
    <property type="match status" value="1"/>
</dbReference>
<evidence type="ECO:0000256" key="4">
    <source>
        <dbReference type="ARBA" id="ARBA00023004"/>
    </source>
</evidence>
<dbReference type="GO" id="GO:0046872">
    <property type="term" value="F:metal ion binding"/>
    <property type="evidence" value="ECO:0007669"/>
    <property type="project" value="UniProtKB-KW"/>
</dbReference>
<dbReference type="InterPro" id="IPR027443">
    <property type="entry name" value="IPNS-like_sf"/>
</dbReference>
<dbReference type="Pfam" id="PF14226">
    <property type="entry name" value="DIOX_N"/>
    <property type="match status" value="1"/>
</dbReference>
<dbReference type="InterPro" id="IPR044861">
    <property type="entry name" value="IPNS-like_FE2OG_OXY"/>
</dbReference>
<dbReference type="OrthoDB" id="288590at2759"/>
<dbReference type="Gene3D" id="2.60.120.330">
    <property type="entry name" value="B-lactam Antibiotic, Isopenicillin N Synthase, Chain"/>
    <property type="match status" value="1"/>
</dbReference>
<evidence type="ECO:0000256" key="5">
    <source>
        <dbReference type="RuleBase" id="RU003682"/>
    </source>
</evidence>
<organism evidence="7 8">
    <name type="scientific">Cephalotus follicularis</name>
    <name type="common">Albany pitcher plant</name>
    <dbReference type="NCBI Taxonomy" id="3775"/>
    <lineage>
        <taxon>Eukaryota</taxon>
        <taxon>Viridiplantae</taxon>
        <taxon>Streptophyta</taxon>
        <taxon>Embryophyta</taxon>
        <taxon>Tracheophyta</taxon>
        <taxon>Spermatophyta</taxon>
        <taxon>Magnoliopsida</taxon>
        <taxon>eudicotyledons</taxon>
        <taxon>Gunneridae</taxon>
        <taxon>Pentapetalae</taxon>
        <taxon>rosids</taxon>
        <taxon>fabids</taxon>
        <taxon>Oxalidales</taxon>
        <taxon>Cephalotaceae</taxon>
        <taxon>Cephalotus</taxon>
    </lineage>
</organism>
<dbReference type="PANTHER" id="PTHR10209">
    <property type="entry name" value="OXIDOREDUCTASE, 2OG-FE II OXYGENASE FAMILY PROTEIN"/>
    <property type="match status" value="1"/>
</dbReference>